<evidence type="ECO:0000256" key="8">
    <source>
        <dbReference type="ARBA" id="ARBA00023098"/>
    </source>
</evidence>
<protein>
    <recommendedName>
        <fullName evidence="14">Peroxisomal trans-2-enoyl-CoA reductase</fullName>
        <ecNumber evidence="13">1.3.1.38</ecNumber>
    </recommendedName>
</protein>
<comment type="catalytic activity">
    <reaction evidence="15">
        <text>(2E)-dodecenoyl-CoA + NADPH + H(+) = dodecanoyl-CoA + NADP(+)</text>
        <dbReference type="Rhea" id="RHEA:44964"/>
        <dbReference type="ChEBI" id="CHEBI:15378"/>
        <dbReference type="ChEBI" id="CHEBI:57330"/>
        <dbReference type="ChEBI" id="CHEBI:57375"/>
        <dbReference type="ChEBI" id="CHEBI:57783"/>
        <dbReference type="ChEBI" id="CHEBI:58349"/>
    </reaction>
    <physiologicalReaction direction="left-to-right" evidence="15">
        <dbReference type="Rhea" id="RHEA:44965"/>
    </physiologicalReaction>
</comment>
<evidence type="ECO:0000256" key="7">
    <source>
        <dbReference type="ARBA" id="ARBA00023002"/>
    </source>
</evidence>
<dbReference type="InterPro" id="IPR036291">
    <property type="entry name" value="NAD(P)-bd_dom_sf"/>
</dbReference>
<comment type="caution">
    <text evidence="21">The sequence shown here is derived from an EMBL/GenBank/DDBJ whole genome shotgun (WGS) entry which is preliminary data.</text>
</comment>
<evidence type="ECO:0000256" key="10">
    <source>
        <dbReference type="ARBA" id="ARBA00023160"/>
    </source>
</evidence>
<evidence type="ECO:0000256" key="18">
    <source>
        <dbReference type="ARBA" id="ARBA00049251"/>
    </source>
</evidence>
<dbReference type="Pfam" id="PF13561">
    <property type="entry name" value="adh_short_C2"/>
    <property type="match status" value="1"/>
</dbReference>
<dbReference type="Gene3D" id="3.40.50.720">
    <property type="entry name" value="NAD(P)-binding Rossmann-like Domain"/>
    <property type="match status" value="1"/>
</dbReference>
<dbReference type="PRINTS" id="PR01397">
    <property type="entry name" value="DHBDHDRGNASE"/>
</dbReference>
<evidence type="ECO:0000256" key="17">
    <source>
        <dbReference type="ARBA" id="ARBA00049108"/>
    </source>
</evidence>
<comment type="subcellular location">
    <subcellularLocation>
        <location evidence="1">Peroxisome</location>
    </subcellularLocation>
</comment>
<evidence type="ECO:0000256" key="6">
    <source>
        <dbReference type="ARBA" id="ARBA00022857"/>
    </source>
</evidence>
<gene>
    <name evidence="21" type="ORF">ADU74_03275</name>
</gene>
<comment type="catalytic activity">
    <reaction evidence="20">
        <text>(2E)-octenoyl-CoA + NADPH + H(+) = octanoyl-CoA + NADP(+)</text>
        <dbReference type="Rhea" id="RHEA:44952"/>
        <dbReference type="ChEBI" id="CHEBI:15378"/>
        <dbReference type="ChEBI" id="CHEBI:57386"/>
        <dbReference type="ChEBI" id="CHEBI:57783"/>
        <dbReference type="ChEBI" id="CHEBI:58349"/>
        <dbReference type="ChEBI" id="CHEBI:62242"/>
    </reaction>
    <physiologicalReaction direction="left-to-right" evidence="20">
        <dbReference type="Rhea" id="RHEA:44953"/>
    </physiologicalReaction>
</comment>
<comment type="catalytic activity">
    <reaction evidence="17">
        <text>(2E)-hexenoyl-CoA + NADPH + H(+) = hexanoyl-CoA + NADP(+)</text>
        <dbReference type="Rhea" id="RHEA:44956"/>
        <dbReference type="ChEBI" id="CHEBI:15378"/>
        <dbReference type="ChEBI" id="CHEBI:57783"/>
        <dbReference type="ChEBI" id="CHEBI:58349"/>
        <dbReference type="ChEBI" id="CHEBI:62077"/>
        <dbReference type="ChEBI" id="CHEBI:62620"/>
    </reaction>
    <physiologicalReaction direction="left-to-right" evidence="17">
        <dbReference type="Rhea" id="RHEA:44957"/>
    </physiologicalReaction>
</comment>
<keyword evidence="6" id="KW-0521">NADP</keyword>
<evidence type="ECO:0000256" key="9">
    <source>
        <dbReference type="ARBA" id="ARBA00023140"/>
    </source>
</evidence>
<evidence type="ECO:0000256" key="3">
    <source>
        <dbReference type="ARBA" id="ARBA00022516"/>
    </source>
</evidence>
<dbReference type="GO" id="GO:0008667">
    <property type="term" value="F:2,3-dihydro-2,3-dihydroxybenzoate dehydrogenase activity"/>
    <property type="evidence" value="ECO:0007669"/>
    <property type="project" value="InterPro"/>
</dbReference>
<dbReference type="AlphaFoldDB" id="A0A9Q1UZQ3"/>
<evidence type="ECO:0000256" key="20">
    <source>
        <dbReference type="ARBA" id="ARBA00049559"/>
    </source>
</evidence>
<keyword evidence="4" id="KW-0597">Phosphoprotein</keyword>
<comment type="catalytic activity">
    <reaction evidence="16">
        <text>(2E)-tetradecenoyl-CoA + NADPH + H(+) = tetradecanoyl-CoA + NADP(+)</text>
        <dbReference type="Rhea" id="RHEA:44968"/>
        <dbReference type="ChEBI" id="CHEBI:15378"/>
        <dbReference type="ChEBI" id="CHEBI:57385"/>
        <dbReference type="ChEBI" id="CHEBI:57783"/>
        <dbReference type="ChEBI" id="CHEBI:58349"/>
        <dbReference type="ChEBI" id="CHEBI:61405"/>
    </reaction>
    <physiologicalReaction direction="left-to-right" evidence="16">
        <dbReference type="Rhea" id="RHEA:44969"/>
    </physiologicalReaction>
</comment>
<keyword evidence="9" id="KW-0576">Peroxisome</keyword>
<dbReference type="OrthoDB" id="9803333at2"/>
<evidence type="ECO:0000256" key="14">
    <source>
        <dbReference type="ARBA" id="ARBA00041063"/>
    </source>
</evidence>
<evidence type="ECO:0000256" key="5">
    <source>
        <dbReference type="ARBA" id="ARBA00022832"/>
    </source>
</evidence>
<dbReference type="InterPro" id="IPR052388">
    <property type="entry name" value="Peroxisomal_t2-enoyl-CoA_red"/>
</dbReference>
<evidence type="ECO:0000256" key="11">
    <source>
        <dbReference type="ARBA" id="ARBA00037124"/>
    </source>
</evidence>
<evidence type="ECO:0000313" key="22">
    <source>
        <dbReference type="Proteomes" id="UP000037540"/>
    </source>
</evidence>
<dbReference type="InterPro" id="IPR002347">
    <property type="entry name" value="SDR_fam"/>
</dbReference>
<keyword evidence="8" id="KW-0443">Lipid metabolism</keyword>
<dbReference type="PANTHER" id="PTHR24317:SF7">
    <property type="entry name" value="PEROXISOMAL TRANS-2-ENOYL-COA REDUCTASE"/>
    <property type="match status" value="1"/>
</dbReference>
<evidence type="ECO:0000256" key="16">
    <source>
        <dbReference type="ARBA" id="ARBA00048686"/>
    </source>
</evidence>
<evidence type="ECO:0000256" key="2">
    <source>
        <dbReference type="ARBA" id="ARBA00005189"/>
    </source>
</evidence>
<dbReference type="InterPro" id="IPR003560">
    <property type="entry name" value="DHB_DH"/>
</dbReference>
<evidence type="ECO:0000256" key="12">
    <source>
        <dbReference type="ARBA" id="ARBA00038622"/>
    </source>
</evidence>
<dbReference type="PANTHER" id="PTHR24317">
    <property type="entry name" value="PEROXISOMAL TRANS-2-ENOYL-COA REDUCTASE"/>
    <property type="match status" value="1"/>
</dbReference>
<comment type="subunit">
    <text evidence="12">Interacts with PEX5, probably required to target it into peroxisomes.</text>
</comment>
<comment type="catalytic activity">
    <reaction evidence="19">
        <text>(2E)-decenoyl-CoA + NADPH + H(+) = decanoyl-CoA + NADP(+)</text>
        <dbReference type="Rhea" id="RHEA:44960"/>
        <dbReference type="ChEBI" id="CHEBI:15378"/>
        <dbReference type="ChEBI" id="CHEBI:57783"/>
        <dbReference type="ChEBI" id="CHEBI:58349"/>
        <dbReference type="ChEBI" id="CHEBI:61406"/>
        <dbReference type="ChEBI" id="CHEBI:61430"/>
    </reaction>
    <physiologicalReaction direction="left-to-right" evidence="19">
        <dbReference type="Rhea" id="RHEA:44961"/>
    </physiologicalReaction>
</comment>
<comment type="function">
    <text evidence="11">Participates in chain elongation of fatty acids. Catalyzes the reduction of trans-2-enoyl-CoAs of varying chain lengths from 6:1 to 16:1, having maximum activity with 10:1 CoA. Has no 2,4-dienoyl-CoA reductase activity.</text>
</comment>
<keyword evidence="5" id="KW-0276">Fatty acid metabolism</keyword>
<sequence>MAEIIALQSDSQNPDAVIKGIAKAIPLKRLAKPEEIGELAVFLGSDESSYIIGTQVVIDGGSTLPETGSVGM</sequence>
<evidence type="ECO:0000256" key="4">
    <source>
        <dbReference type="ARBA" id="ARBA00022553"/>
    </source>
</evidence>
<dbReference type="GO" id="GO:0006633">
    <property type="term" value="P:fatty acid biosynthetic process"/>
    <property type="evidence" value="ECO:0007669"/>
    <property type="project" value="UniProtKB-KW"/>
</dbReference>
<dbReference type="GO" id="GO:0019166">
    <property type="term" value="F:trans-2-enoyl-CoA reductase (NADPH) activity"/>
    <property type="evidence" value="ECO:0007669"/>
    <property type="project" value="UniProtKB-EC"/>
</dbReference>
<organism evidence="21 22">
    <name type="scientific">Clostridium botulinum</name>
    <dbReference type="NCBI Taxonomy" id="1491"/>
    <lineage>
        <taxon>Bacteria</taxon>
        <taxon>Bacillati</taxon>
        <taxon>Bacillota</taxon>
        <taxon>Clostridia</taxon>
        <taxon>Eubacteriales</taxon>
        <taxon>Clostridiaceae</taxon>
        <taxon>Clostridium</taxon>
    </lineage>
</organism>
<evidence type="ECO:0000313" key="21">
    <source>
        <dbReference type="EMBL" id="KOA89844.1"/>
    </source>
</evidence>
<dbReference type="GO" id="GO:0019290">
    <property type="term" value="P:siderophore biosynthetic process"/>
    <property type="evidence" value="ECO:0007669"/>
    <property type="project" value="InterPro"/>
</dbReference>
<accession>A0A9Q1UZQ3</accession>
<evidence type="ECO:0000256" key="13">
    <source>
        <dbReference type="ARBA" id="ARBA00038849"/>
    </source>
</evidence>
<keyword evidence="7" id="KW-0560">Oxidoreductase</keyword>
<comment type="pathway">
    <text evidence="2">Lipid metabolism.</text>
</comment>
<keyword evidence="10" id="KW-0275">Fatty acid biosynthesis</keyword>
<dbReference type="EMBL" id="LGVR01000009">
    <property type="protein sequence ID" value="KOA89844.1"/>
    <property type="molecule type" value="Genomic_DNA"/>
</dbReference>
<evidence type="ECO:0000256" key="19">
    <source>
        <dbReference type="ARBA" id="ARBA00049386"/>
    </source>
</evidence>
<dbReference type="SUPFAM" id="SSF51735">
    <property type="entry name" value="NAD(P)-binding Rossmann-fold domains"/>
    <property type="match status" value="1"/>
</dbReference>
<dbReference type="Proteomes" id="UP000037540">
    <property type="component" value="Unassembled WGS sequence"/>
</dbReference>
<proteinExistence type="predicted"/>
<comment type="catalytic activity">
    <reaction evidence="18">
        <text>a (2E)-enoyl-CoA + NADPH + H(+) = a 2,3-saturated acyl-CoA + NADP(+)</text>
        <dbReference type="Rhea" id="RHEA:33763"/>
        <dbReference type="ChEBI" id="CHEBI:15378"/>
        <dbReference type="ChEBI" id="CHEBI:57783"/>
        <dbReference type="ChEBI" id="CHEBI:58349"/>
        <dbReference type="ChEBI" id="CHEBI:58856"/>
        <dbReference type="ChEBI" id="CHEBI:65111"/>
        <dbReference type="EC" id="1.3.1.38"/>
    </reaction>
    <physiologicalReaction direction="left-to-right" evidence="18">
        <dbReference type="Rhea" id="RHEA:33764"/>
    </physiologicalReaction>
</comment>
<keyword evidence="3" id="KW-0444">Lipid biosynthesis</keyword>
<evidence type="ECO:0000256" key="1">
    <source>
        <dbReference type="ARBA" id="ARBA00004275"/>
    </source>
</evidence>
<reference evidence="21 22" key="1">
    <citation type="submission" date="2015-07" db="EMBL/GenBank/DDBJ databases">
        <title>Draft genome sequences of 17 French Clostridium botulinum group III.</title>
        <authorList>
            <person name="Woudstra C."/>
            <person name="Le Marechal C."/>
            <person name="Souillard R."/>
            <person name="Bayon-Auboyer M.-H."/>
            <person name="Dessouter D."/>
            <person name="Fach P."/>
        </authorList>
    </citation>
    <scope>NUCLEOTIDE SEQUENCE [LARGE SCALE GENOMIC DNA]</scope>
    <source>
        <strain evidence="21 22">12LNRI-CD</strain>
    </source>
</reference>
<name>A0A9Q1UZQ3_CLOBO</name>
<dbReference type="EC" id="1.3.1.38" evidence="13"/>
<evidence type="ECO:0000256" key="15">
    <source>
        <dbReference type="ARBA" id="ARBA00047570"/>
    </source>
</evidence>